<gene>
    <name evidence="7" type="ORF">X841_07580</name>
</gene>
<dbReference type="SMART" id="SM00062">
    <property type="entry name" value="PBPb"/>
    <property type="match status" value="1"/>
</dbReference>
<evidence type="ECO:0000256" key="1">
    <source>
        <dbReference type="ARBA" id="ARBA00004196"/>
    </source>
</evidence>
<dbReference type="PROSITE" id="PS01039">
    <property type="entry name" value="SBP_BACTERIAL_3"/>
    <property type="match status" value="1"/>
</dbReference>
<organism evidence="7 8">
    <name type="scientific">Streptococcus thermophilus M17PTZA496</name>
    <dbReference type="NCBI Taxonomy" id="1433289"/>
    <lineage>
        <taxon>Bacteria</taxon>
        <taxon>Bacillati</taxon>
        <taxon>Bacillota</taxon>
        <taxon>Bacilli</taxon>
        <taxon>Lactobacillales</taxon>
        <taxon>Streptococcaceae</taxon>
        <taxon>Streptococcus</taxon>
    </lineage>
</organism>
<evidence type="ECO:0000256" key="2">
    <source>
        <dbReference type="ARBA" id="ARBA00010333"/>
    </source>
</evidence>
<keyword evidence="5" id="KW-0472">Membrane</keyword>
<feature type="domain" description="Solute-binding protein family 3/N-terminal" evidence="6">
    <location>
        <begin position="44"/>
        <end position="264"/>
    </location>
</feature>
<feature type="transmembrane region" description="Helical" evidence="5">
    <location>
        <begin position="5"/>
        <end position="23"/>
    </location>
</feature>
<name>A0A0E2Q0N7_STRTR</name>
<dbReference type="PANTHER" id="PTHR35936:SF19">
    <property type="entry name" value="AMINO-ACID-BINDING PROTEIN YXEM-RELATED"/>
    <property type="match status" value="1"/>
</dbReference>
<dbReference type="GO" id="GO:0030313">
    <property type="term" value="C:cell envelope"/>
    <property type="evidence" value="ECO:0007669"/>
    <property type="project" value="UniProtKB-SubCell"/>
</dbReference>
<dbReference type="HOGENOM" id="CLU_019602_18_5_9"/>
<sequence>MKKKSIFAIVGIIFIAVIAYFGYQTASGSKTTQTVSKSSSNEKVLRVATTGVSFPGSYKDSNGDLTGFDVEIARAVGKKIGYKVEFITTSFDGLFGLLQSGKVDAVASSIAITDERQKSYDFTTPYATFQYGVVVKKDSSLTNINELGGHTLAATVGSNQIKVVNAYDPSIQIQTFDDREAALTGVTNGQVDGYSNSKTILSAIIKQKNLDLKILDGELGQENIAIAFNKGKNKDLREKADKSVEELIKDGTVSKLSKKYFSGIDATYKK</sequence>
<evidence type="ECO:0000256" key="5">
    <source>
        <dbReference type="SAM" id="Phobius"/>
    </source>
</evidence>
<keyword evidence="5" id="KW-0812">Transmembrane</keyword>
<dbReference type="Gene3D" id="3.40.190.10">
    <property type="entry name" value="Periplasmic binding protein-like II"/>
    <property type="match status" value="2"/>
</dbReference>
<evidence type="ECO:0000256" key="3">
    <source>
        <dbReference type="ARBA" id="ARBA00022729"/>
    </source>
</evidence>
<protein>
    <submittedName>
        <fullName evidence="7">ABC transporter substrate-binding protein</fullName>
    </submittedName>
</protein>
<dbReference type="Proteomes" id="UP000024559">
    <property type="component" value="Chromosome"/>
</dbReference>
<evidence type="ECO:0000259" key="6">
    <source>
        <dbReference type="SMART" id="SM00062"/>
    </source>
</evidence>
<dbReference type="PANTHER" id="PTHR35936">
    <property type="entry name" value="MEMBRANE-BOUND LYTIC MUREIN TRANSGLYCOSYLASE F"/>
    <property type="match status" value="1"/>
</dbReference>
<comment type="caution">
    <text evidence="7">The sequence shown here is derived from an EMBL/GenBank/DDBJ whole genome shotgun (WGS) entry which is preliminary data.</text>
</comment>
<dbReference type="PATRIC" id="fig|1433289.7.peg.1565"/>
<dbReference type="RefSeq" id="WP_002953233.1">
    <property type="nucleotide sequence ID" value="NZ_CM002372.1"/>
</dbReference>
<proteinExistence type="inferred from homology"/>
<dbReference type="AlphaFoldDB" id="A0A0E2Q0N7"/>
<evidence type="ECO:0000313" key="8">
    <source>
        <dbReference type="Proteomes" id="UP000024559"/>
    </source>
</evidence>
<dbReference type="EMBL" id="AZJT01000057">
    <property type="protein sequence ID" value="ETW88849.1"/>
    <property type="molecule type" value="Genomic_DNA"/>
</dbReference>
<evidence type="ECO:0000256" key="4">
    <source>
        <dbReference type="RuleBase" id="RU003744"/>
    </source>
</evidence>
<keyword evidence="3" id="KW-0732">Signal</keyword>
<keyword evidence="5" id="KW-1133">Transmembrane helix</keyword>
<evidence type="ECO:0000313" key="7">
    <source>
        <dbReference type="EMBL" id="ETW88849.1"/>
    </source>
</evidence>
<dbReference type="Pfam" id="PF00497">
    <property type="entry name" value="SBP_bac_3"/>
    <property type="match status" value="1"/>
</dbReference>
<dbReference type="SUPFAM" id="SSF53850">
    <property type="entry name" value="Periplasmic binding protein-like II"/>
    <property type="match status" value="1"/>
</dbReference>
<dbReference type="CDD" id="cd13709">
    <property type="entry name" value="PBP2_YxeM"/>
    <property type="match status" value="1"/>
</dbReference>
<comment type="subcellular location">
    <subcellularLocation>
        <location evidence="1">Cell envelope</location>
    </subcellularLocation>
</comment>
<reference evidence="8" key="1">
    <citation type="submission" date="2013-12" db="EMBL/GenBank/DDBJ databases">
        <title>Genome sequences of Streptococcus thermophilus strains MTH17CL396 and M17PTZA496 isolated from Fontina cheese in Valle d'Aosta region (Italy).</title>
        <authorList>
            <person name="Treu L."/>
            <person name="Giacomini A."/>
            <person name="Corich V."/>
            <person name="Vendramin V."/>
            <person name="Bovo B."/>
        </authorList>
    </citation>
    <scope>NUCLEOTIDE SEQUENCE [LARGE SCALE GENOMIC DNA]</scope>
    <source>
        <strain evidence="8">M17PTZA496</strain>
    </source>
</reference>
<dbReference type="InterPro" id="IPR001638">
    <property type="entry name" value="Solute-binding_3/MltF_N"/>
</dbReference>
<dbReference type="InterPro" id="IPR018313">
    <property type="entry name" value="SBP_3_CS"/>
</dbReference>
<accession>A0A0E2Q0N7</accession>
<comment type="similarity">
    <text evidence="2 4">Belongs to the bacterial solute-binding protein 3 family.</text>
</comment>